<dbReference type="PROSITE" id="PS51898">
    <property type="entry name" value="TYR_RECOMBINASE"/>
    <property type="match status" value="1"/>
</dbReference>
<dbReference type="PANTHER" id="PTHR30349:SF64">
    <property type="entry name" value="PROPHAGE INTEGRASE INTD-RELATED"/>
    <property type="match status" value="1"/>
</dbReference>
<evidence type="ECO:0000259" key="2">
    <source>
        <dbReference type="PROSITE" id="PS51898"/>
    </source>
</evidence>
<reference evidence="3 4" key="1">
    <citation type="submission" date="2020-08" db="EMBL/GenBank/DDBJ databases">
        <title>Description of novel Flavobacterium F-408 isolate.</title>
        <authorList>
            <person name="Saticioglu I.B."/>
            <person name="Duman M."/>
            <person name="Altun S."/>
        </authorList>
    </citation>
    <scope>NUCLEOTIDE SEQUENCE [LARGE SCALE GENOMIC DNA]</scope>
    <source>
        <strain evidence="3 4">F-408</strain>
    </source>
</reference>
<sequence>MNINIIHTKDKNSENGFVYVNYSLPNHPPKRVSTKIKMLSGDFKKYYDNTFKNFKPNKQIDFTEIRLKIEQMKTQNPFEKPITTNDDDFIKFFEEQIPHDLLVSEGSQISYTHILNKLKKHYPILLFKNIDNNMRDEYFLKLKTEKTKNEKLLSNQTIKNHFVVIKKYIGLANRKKQANIIFDFVDLKFGKKKKKPYLLSDNDMNKLLKYPSNERYYYDVTFGLLQYFGNGLRFSDLLFLKVDSFKDEYVALQSPKTNDYINVPYSAMFVRTLYKYLFRDNNRLMKIVDFDLIVDVARDNDNVTLMKNEIIIELKRLSVINKHPYVFQVSKELQGYDFQTSFTKEQFISLNRERTKLSNHLQFIAKSLELDCERLSTHAFRYKFVDTCLKNNVDIYKISKALNHKSIAITELYIKRNFNLQDNTEISNIFDSIHLR</sequence>
<evidence type="ECO:0000313" key="3">
    <source>
        <dbReference type="EMBL" id="MBC5836019.1"/>
    </source>
</evidence>
<dbReference type="InterPro" id="IPR025269">
    <property type="entry name" value="SAM-like_dom"/>
</dbReference>
<evidence type="ECO:0000256" key="1">
    <source>
        <dbReference type="ARBA" id="ARBA00023172"/>
    </source>
</evidence>
<comment type="caution">
    <text evidence="3">The sequence shown here is derived from an EMBL/GenBank/DDBJ whole genome shotgun (WGS) entry which is preliminary data.</text>
</comment>
<dbReference type="PANTHER" id="PTHR30349">
    <property type="entry name" value="PHAGE INTEGRASE-RELATED"/>
    <property type="match status" value="1"/>
</dbReference>
<dbReference type="InterPro" id="IPR050090">
    <property type="entry name" value="Tyrosine_recombinase_XerCD"/>
</dbReference>
<dbReference type="Pfam" id="PF13102">
    <property type="entry name" value="Phage_int_SAM_5"/>
    <property type="match status" value="1"/>
</dbReference>
<accession>A0ABR7J1S7</accession>
<dbReference type="InterPro" id="IPR013762">
    <property type="entry name" value="Integrase-like_cat_sf"/>
</dbReference>
<gene>
    <name evidence="3" type="ORF">H8R27_14080</name>
</gene>
<dbReference type="Proteomes" id="UP000605990">
    <property type="component" value="Unassembled WGS sequence"/>
</dbReference>
<keyword evidence="4" id="KW-1185">Reference proteome</keyword>
<feature type="domain" description="Tyr recombinase" evidence="2">
    <location>
        <begin position="194"/>
        <end position="426"/>
    </location>
</feature>
<proteinExistence type="predicted"/>
<dbReference type="RefSeq" id="WP_166131013.1">
    <property type="nucleotide sequence ID" value="NZ_JAANOQ010000009.1"/>
</dbReference>
<dbReference type="InterPro" id="IPR011010">
    <property type="entry name" value="DNA_brk_join_enz"/>
</dbReference>
<protein>
    <submittedName>
        <fullName evidence="3">Tyrosine-type recombinase/integrase</fullName>
    </submittedName>
</protein>
<organism evidence="3 4">
    <name type="scientific">Flavobacterium bernardetii</name>
    <dbReference type="NCBI Taxonomy" id="2813823"/>
    <lineage>
        <taxon>Bacteria</taxon>
        <taxon>Pseudomonadati</taxon>
        <taxon>Bacteroidota</taxon>
        <taxon>Flavobacteriia</taxon>
        <taxon>Flavobacteriales</taxon>
        <taxon>Flavobacteriaceae</taxon>
        <taxon>Flavobacterium</taxon>
    </lineage>
</organism>
<dbReference type="EMBL" id="JACRUN010000010">
    <property type="protein sequence ID" value="MBC5836019.1"/>
    <property type="molecule type" value="Genomic_DNA"/>
</dbReference>
<dbReference type="Pfam" id="PF00589">
    <property type="entry name" value="Phage_integrase"/>
    <property type="match status" value="1"/>
</dbReference>
<dbReference type="Gene3D" id="1.10.443.10">
    <property type="entry name" value="Intergrase catalytic core"/>
    <property type="match status" value="1"/>
</dbReference>
<name>A0ABR7J1S7_9FLAO</name>
<dbReference type="InterPro" id="IPR002104">
    <property type="entry name" value="Integrase_catalytic"/>
</dbReference>
<dbReference type="SUPFAM" id="SSF56349">
    <property type="entry name" value="DNA breaking-rejoining enzymes"/>
    <property type="match status" value="1"/>
</dbReference>
<evidence type="ECO:0000313" key="4">
    <source>
        <dbReference type="Proteomes" id="UP000605990"/>
    </source>
</evidence>
<keyword evidence="1" id="KW-0233">DNA recombination</keyword>